<keyword evidence="4" id="KW-1185">Reference proteome</keyword>
<protein>
    <submittedName>
        <fullName evidence="3">Uncharacterized protein</fullName>
    </submittedName>
</protein>
<dbReference type="GO" id="GO:0006281">
    <property type="term" value="P:DNA repair"/>
    <property type="evidence" value="ECO:0007669"/>
    <property type="project" value="UniProtKB-ARBA"/>
</dbReference>
<comment type="subcellular location">
    <subcellularLocation>
        <location evidence="1">Nucleus</location>
    </subcellularLocation>
</comment>
<dbReference type="EMBL" id="JBJQOH010000001">
    <property type="protein sequence ID" value="KAL3700448.1"/>
    <property type="molecule type" value="Genomic_DNA"/>
</dbReference>
<evidence type="ECO:0000313" key="4">
    <source>
        <dbReference type="Proteomes" id="UP001633002"/>
    </source>
</evidence>
<reference evidence="3 4" key="1">
    <citation type="submission" date="2024-09" db="EMBL/GenBank/DDBJ databases">
        <title>Chromosome-scale assembly of Riccia sorocarpa.</title>
        <authorList>
            <person name="Paukszto L."/>
        </authorList>
    </citation>
    <scope>NUCLEOTIDE SEQUENCE [LARGE SCALE GENOMIC DNA]</scope>
    <source>
        <strain evidence="3">LP-2024</strain>
        <tissue evidence="3">Aerial parts of the thallus</tissue>
    </source>
</reference>
<comment type="caution">
    <text evidence="3">The sequence shown here is derived from an EMBL/GenBank/DDBJ whole genome shotgun (WGS) entry which is preliminary data.</text>
</comment>
<keyword evidence="2" id="KW-0539">Nucleus</keyword>
<evidence type="ECO:0000256" key="1">
    <source>
        <dbReference type="ARBA" id="ARBA00004123"/>
    </source>
</evidence>
<dbReference type="InterPro" id="IPR039776">
    <property type="entry name" value="Pds5"/>
</dbReference>
<evidence type="ECO:0000256" key="2">
    <source>
        <dbReference type="ARBA" id="ARBA00023242"/>
    </source>
</evidence>
<dbReference type="SUPFAM" id="SSF63748">
    <property type="entry name" value="Tudor/PWWP/MBT"/>
    <property type="match status" value="1"/>
</dbReference>
<dbReference type="AlphaFoldDB" id="A0ABD3I9S8"/>
<dbReference type="Gene3D" id="2.30.30.140">
    <property type="match status" value="1"/>
</dbReference>
<accession>A0ABD3I9S8</accession>
<sequence length="97" mass="11777">MSYRMWFTVLRADLHYERGGEQYGVGLRVRVWWPLDQKFYHGQIVRYDPTLGIHKIMYDDGEEEFILMSKERWEVEMTLPTNGTTKRLSRRTERSCE</sequence>
<proteinExistence type="predicted"/>
<dbReference type="Proteomes" id="UP001633002">
    <property type="component" value="Unassembled WGS sequence"/>
</dbReference>
<gene>
    <name evidence="3" type="ORF">R1sor_018470</name>
</gene>
<dbReference type="PANTHER" id="PTHR12663">
    <property type="entry name" value="ANDROGEN INDUCED INHIBITOR OF PROLIFERATION AS3 / PDS5-RELATED"/>
    <property type="match status" value="1"/>
</dbReference>
<dbReference type="GO" id="GO:0007062">
    <property type="term" value="P:sister chromatid cohesion"/>
    <property type="evidence" value="ECO:0007669"/>
    <property type="project" value="UniProtKB-ARBA"/>
</dbReference>
<dbReference type="CDD" id="cd20404">
    <property type="entry name" value="Tudor_Agenet_AtEML-like"/>
    <property type="match status" value="1"/>
</dbReference>
<name>A0ABD3I9S8_9MARC</name>
<organism evidence="3 4">
    <name type="scientific">Riccia sorocarpa</name>
    <dbReference type="NCBI Taxonomy" id="122646"/>
    <lineage>
        <taxon>Eukaryota</taxon>
        <taxon>Viridiplantae</taxon>
        <taxon>Streptophyta</taxon>
        <taxon>Embryophyta</taxon>
        <taxon>Marchantiophyta</taxon>
        <taxon>Marchantiopsida</taxon>
        <taxon>Marchantiidae</taxon>
        <taxon>Marchantiales</taxon>
        <taxon>Ricciaceae</taxon>
        <taxon>Riccia</taxon>
    </lineage>
</organism>
<dbReference type="GO" id="GO:0005634">
    <property type="term" value="C:nucleus"/>
    <property type="evidence" value="ECO:0007669"/>
    <property type="project" value="UniProtKB-SubCell"/>
</dbReference>
<evidence type="ECO:0000313" key="3">
    <source>
        <dbReference type="EMBL" id="KAL3700448.1"/>
    </source>
</evidence>
<dbReference type="PANTHER" id="PTHR12663:SF0">
    <property type="entry name" value="PRECOCIOUS DISSOCIATION OF SISTERS 5, ISOFORM A"/>
    <property type="match status" value="1"/>
</dbReference>